<evidence type="ECO:0000256" key="2">
    <source>
        <dbReference type="ARBA" id="ARBA00022679"/>
    </source>
</evidence>
<dbReference type="Gene3D" id="3.40.50.2000">
    <property type="entry name" value="Glycogen Phosphorylase B"/>
    <property type="match status" value="2"/>
</dbReference>
<proteinExistence type="predicted"/>
<dbReference type="PANTHER" id="PTHR12526:SF510">
    <property type="entry name" value="D-INOSITOL 3-PHOSPHATE GLYCOSYLTRANSFERASE"/>
    <property type="match status" value="1"/>
</dbReference>
<evidence type="ECO:0000259" key="3">
    <source>
        <dbReference type="Pfam" id="PF00534"/>
    </source>
</evidence>
<keyword evidence="1" id="KW-0328">Glycosyltransferase</keyword>
<dbReference type="SUPFAM" id="SSF53756">
    <property type="entry name" value="UDP-Glycosyltransferase/glycogen phosphorylase"/>
    <property type="match status" value="1"/>
</dbReference>
<dbReference type="PANTHER" id="PTHR12526">
    <property type="entry name" value="GLYCOSYLTRANSFERASE"/>
    <property type="match status" value="1"/>
</dbReference>
<organism evidence="5">
    <name type="scientific">candidate division CPR3 bacterium</name>
    <dbReference type="NCBI Taxonomy" id="2268181"/>
    <lineage>
        <taxon>Bacteria</taxon>
        <taxon>Bacteria division CPR3</taxon>
    </lineage>
</organism>
<dbReference type="AlphaFoldDB" id="A0A7V3N4P6"/>
<dbReference type="CDD" id="cd03801">
    <property type="entry name" value="GT4_PimA-like"/>
    <property type="match status" value="1"/>
</dbReference>
<dbReference type="GO" id="GO:0016757">
    <property type="term" value="F:glycosyltransferase activity"/>
    <property type="evidence" value="ECO:0007669"/>
    <property type="project" value="UniProtKB-KW"/>
</dbReference>
<accession>A0A7V3N4P6</accession>
<name>A0A7V3N4P6_UNCC3</name>
<sequence>MRILHLVKTSTGARWAFLQMRELRRMGVEVHVALPPRGLLIPQYKAEGITTHFLNCDLPIRQPWTSFMVFYKLKRLIQDINPDLIHSHFVGTTLTTRLALGRAHPIPRLFQVPGPLHLEHTFFRNLEFSLAGTNDYWIASCEATKKHYLKESIPCSRLFLSYYGTEIERFFEPRLGKLRREIGIHRNTKVVGMVAFMYAPKWYLGQKQGLKGHEDLIDALTLIAPRIPNILGIFVGGAWDKAKRYEKQIYAYGKKQLGERAVFLGTRNDVLDLYPDFDVAVHPSHSENVGGTVESFLMGIPTIATNVGGHPDLVIPGITGWLVPPSSPEKLAEAIIEVLRQPEKAHQMALQGQKLARHLFDVTRTSKEIYEIYQRILNNNLMN</sequence>
<gene>
    <name evidence="5" type="ORF">ENV41_03415</name>
</gene>
<dbReference type="Pfam" id="PF13439">
    <property type="entry name" value="Glyco_transf_4"/>
    <property type="match status" value="1"/>
</dbReference>
<comment type="caution">
    <text evidence="5">The sequence shown here is derived from an EMBL/GenBank/DDBJ whole genome shotgun (WGS) entry which is preliminary data.</text>
</comment>
<dbReference type="InterPro" id="IPR001296">
    <property type="entry name" value="Glyco_trans_1"/>
</dbReference>
<dbReference type="InterPro" id="IPR028098">
    <property type="entry name" value="Glyco_trans_4-like_N"/>
</dbReference>
<protein>
    <submittedName>
        <fullName evidence="5">Glycosyltransferase family 1 protein</fullName>
    </submittedName>
</protein>
<keyword evidence="2 5" id="KW-0808">Transferase</keyword>
<feature type="domain" description="Glycosyl transferase family 1" evidence="3">
    <location>
        <begin position="205"/>
        <end position="354"/>
    </location>
</feature>
<dbReference type="Pfam" id="PF00534">
    <property type="entry name" value="Glycos_transf_1"/>
    <property type="match status" value="1"/>
</dbReference>
<reference evidence="5" key="1">
    <citation type="journal article" date="2020" name="mSystems">
        <title>Genome- and Community-Level Interaction Insights into Carbon Utilization and Element Cycling Functions of Hydrothermarchaeota in Hydrothermal Sediment.</title>
        <authorList>
            <person name="Zhou Z."/>
            <person name="Liu Y."/>
            <person name="Xu W."/>
            <person name="Pan J."/>
            <person name="Luo Z.H."/>
            <person name="Li M."/>
        </authorList>
    </citation>
    <scope>NUCLEOTIDE SEQUENCE [LARGE SCALE GENOMIC DNA]</scope>
    <source>
        <strain evidence="5">SpSt-757</strain>
    </source>
</reference>
<evidence type="ECO:0000259" key="4">
    <source>
        <dbReference type="Pfam" id="PF13439"/>
    </source>
</evidence>
<evidence type="ECO:0000313" key="5">
    <source>
        <dbReference type="EMBL" id="HFZ09164.1"/>
    </source>
</evidence>
<feature type="domain" description="Glycosyltransferase subfamily 4-like N-terminal" evidence="4">
    <location>
        <begin position="19"/>
        <end position="164"/>
    </location>
</feature>
<dbReference type="EMBL" id="DTGG01000111">
    <property type="protein sequence ID" value="HFZ09164.1"/>
    <property type="molecule type" value="Genomic_DNA"/>
</dbReference>
<evidence type="ECO:0000256" key="1">
    <source>
        <dbReference type="ARBA" id="ARBA00022676"/>
    </source>
</evidence>